<evidence type="ECO:0000313" key="2">
    <source>
        <dbReference type="Proteomes" id="UP001146670"/>
    </source>
</evidence>
<protein>
    <submittedName>
        <fullName evidence="1">Phage head-tail connector protein</fullName>
    </submittedName>
</protein>
<sequence length="92" mass="10716">MAIDQYIEELKQFLRIFHSSEDDYLLFLLSASNDALSPLCGLTMTNNRFKELVFNRVRYAYNGDLEFFSENYQSEILDLSLMKLGEEDASTI</sequence>
<dbReference type="RefSeq" id="WP_268752447.1">
    <property type="nucleotide sequence ID" value="NZ_JAPRFQ010000002.1"/>
</dbReference>
<dbReference type="Pfam" id="PF05135">
    <property type="entry name" value="Phage_connect_1"/>
    <property type="match status" value="1"/>
</dbReference>
<gene>
    <name evidence="1" type="ORF">OW157_05980</name>
</gene>
<accession>A0A9X3FPY5</accession>
<dbReference type="Proteomes" id="UP001146670">
    <property type="component" value="Unassembled WGS sequence"/>
</dbReference>
<organism evidence="1 2">
    <name type="scientific">Aerococcus kribbianus</name>
    <dbReference type="NCBI Taxonomy" id="2999064"/>
    <lineage>
        <taxon>Bacteria</taxon>
        <taxon>Bacillati</taxon>
        <taxon>Bacillota</taxon>
        <taxon>Bacilli</taxon>
        <taxon>Lactobacillales</taxon>
        <taxon>Aerococcaceae</taxon>
        <taxon>Aerococcus</taxon>
    </lineage>
</organism>
<comment type="caution">
    <text evidence="1">The sequence shown here is derived from an EMBL/GenBank/DDBJ whole genome shotgun (WGS) entry which is preliminary data.</text>
</comment>
<dbReference type="InterPro" id="IPR021146">
    <property type="entry name" value="Phage_gp6-like_head-tail"/>
</dbReference>
<reference evidence="1" key="1">
    <citation type="submission" date="2022-12" db="EMBL/GenBank/DDBJ databases">
        <title>Description and comparative metabolic analysis of Aerococcus sp. nov., isolated from the feces of a pig.</title>
        <authorList>
            <person name="Chang Y.-H."/>
        </authorList>
    </citation>
    <scope>NUCLEOTIDE SEQUENCE</scope>
    <source>
        <strain evidence="1">YH-aer222</strain>
    </source>
</reference>
<dbReference type="AlphaFoldDB" id="A0A9X3FPY5"/>
<keyword evidence="2" id="KW-1185">Reference proteome</keyword>
<evidence type="ECO:0000313" key="1">
    <source>
        <dbReference type="EMBL" id="MCZ0726121.1"/>
    </source>
</evidence>
<dbReference type="EMBL" id="JAPRFR010000002">
    <property type="protein sequence ID" value="MCZ0726121.1"/>
    <property type="molecule type" value="Genomic_DNA"/>
</dbReference>
<proteinExistence type="predicted"/>
<name>A0A9X3FPY5_9LACT</name>